<proteinExistence type="predicted"/>
<gene>
    <name evidence="2" type="ORF">P0Y50_09555</name>
</gene>
<keyword evidence="1" id="KW-0472">Membrane</keyword>
<reference evidence="2" key="1">
    <citation type="submission" date="2023-03" db="EMBL/GenBank/DDBJ databases">
        <title>Andean soil-derived lignocellulolytic bacterial consortium as a source of novel taxa and putative plastic-active enzymes.</title>
        <authorList>
            <person name="Diaz-Garcia L."/>
            <person name="Chuvochina M."/>
            <person name="Feuerriegel G."/>
            <person name="Bunk B."/>
            <person name="Sproer C."/>
            <person name="Streit W.R."/>
            <person name="Rodriguez L.M."/>
            <person name="Overmann J."/>
            <person name="Jimenez D.J."/>
        </authorList>
    </citation>
    <scope>NUCLEOTIDE SEQUENCE</scope>
    <source>
        <strain evidence="2">MAG 833</strain>
    </source>
</reference>
<feature type="transmembrane region" description="Helical" evidence="1">
    <location>
        <begin position="97"/>
        <end position="114"/>
    </location>
</feature>
<evidence type="ECO:0000313" key="2">
    <source>
        <dbReference type="EMBL" id="WEK38796.1"/>
    </source>
</evidence>
<dbReference type="Proteomes" id="UP001213664">
    <property type="component" value="Chromosome"/>
</dbReference>
<accession>A0AAJ6BKS2</accession>
<protein>
    <submittedName>
        <fullName evidence="2">SdpI family protein</fullName>
    </submittedName>
</protein>
<evidence type="ECO:0000313" key="3">
    <source>
        <dbReference type="Proteomes" id="UP001213664"/>
    </source>
</evidence>
<feature type="transmembrane region" description="Helical" evidence="1">
    <location>
        <begin position="196"/>
        <end position="217"/>
    </location>
</feature>
<name>A0AAJ6BKS2_9CAUL</name>
<sequence length="226" mass="24049">MKARLSPLDHLTIAVFVVQAGFAVYVALMGPTTPIPLHWNDDWQVDRWGSRVEFAATLGGLSVIGFIASAGLGLAALRAEAAGDHARRRSMRIGQGVALFVFTAIGLLMSWAGLGHATTETGPVVMMGGVSLILLVMGAFLGRVAPNPLVGVRTPWSYKSRLAWDRSNRLAGRLFCLLGLAGLMAAPWIGQPAGTYGLVGGALVAAGLSIFESWRVWRADPNRQPF</sequence>
<feature type="transmembrane region" description="Helical" evidence="1">
    <location>
        <begin position="170"/>
        <end position="190"/>
    </location>
</feature>
<dbReference type="InterPro" id="IPR025962">
    <property type="entry name" value="SdpI/YhfL"/>
</dbReference>
<organism evidence="2 3">
    <name type="scientific">Candidatus Brevundimonas colombiensis</name>
    <dbReference type="NCBI Taxonomy" id="3121376"/>
    <lineage>
        <taxon>Bacteria</taxon>
        <taxon>Pseudomonadati</taxon>
        <taxon>Pseudomonadota</taxon>
        <taxon>Alphaproteobacteria</taxon>
        <taxon>Caulobacterales</taxon>
        <taxon>Caulobacteraceae</taxon>
        <taxon>Brevundimonas</taxon>
    </lineage>
</organism>
<keyword evidence="1" id="KW-1133">Transmembrane helix</keyword>
<feature type="transmembrane region" description="Helical" evidence="1">
    <location>
        <begin position="12"/>
        <end position="34"/>
    </location>
</feature>
<evidence type="ECO:0000256" key="1">
    <source>
        <dbReference type="SAM" id="Phobius"/>
    </source>
</evidence>
<dbReference type="AlphaFoldDB" id="A0AAJ6BKS2"/>
<keyword evidence="1" id="KW-0812">Transmembrane</keyword>
<feature type="transmembrane region" description="Helical" evidence="1">
    <location>
        <begin position="54"/>
        <end position="77"/>
    </location>
</feature>
<dbReference type="EMBL" id="CP119326">
    <property type="protein sequence ID" value="WEK38796.1"/>
    <property type="molecule type" value="Genomic_DNA"/>
</dbReference>
<feature type="transmembrane region" description="Helical" evidence="1">
    <location>
        <begin position="126"/>
        <end position="149"/>
    </location>
</feature>
<dbReference type="Pfam" id="PF13630">
    <property type="entry name" value="SdpI"/>
    <property type="match status" value="1"/>
</dbReference>